<dbReference type="OrthoDB" id="9765242at2"/>
<dbReference type="KEGG" id="ido:I598_1171"/>
<dbReference type="AlphaFoldDB" id="A0A168F0J5"/>
<proteinExistence type="predicted"/>
<feature type="domain" description="Peptidase S55" evidence="2">
    <location>
        <begin position="1"/>
        <end position="197"/>
    </location>
</feature>
<dbReference type="PATRIC" id="fig|1300344.3.peg.1177"/>
<dbReference type="InterPro" id="IPR009003">
    <property type="entry name" value="Peptidase_S1_PA"/>
</dbReference>
<accession>A0A168F0J5</accession>
<dbReference type="InterPro" id="IPR008763">
    <property type="entry name" value="Peptidase_S55"/>
</dbReference>
<feature type="region of interest" description="Disordered" evidence="1">
    <location>
        <begin position="1"/>
        <end position="37"/>
    </location>
</feature>
<dbReference type="RefSeq" id="WP_068202078.1">
    <property type="nucleotide sequence ID" value="NZ_CP014209.1"/>
</dbReference>
<evidence type="ECO:0000313" key="4">
    <source>
        <dbReference type="Proteomes" id="UP000076794"/>
    </source>
</evidence>
<name>A0A168F0J5_9MICO</name>
<sequence length="620" mass="63665">MTTQNLGDGPVPARGDDASARRTPSRRPAARTAARRATTTVAAGTAATLLAASLVAATPATAAPLAAAPLATAPAADCAAPFPVGEVTSGAPVTGLTVSKGTTPQEFTGEVLGVVADGIAPGLDLIVAELDSPAIEKAGGIWQGMSGSPVYAQDGRLIGAIAYGLAAGSSPVAGITPFGDMARYLGGAGGGSAPTTVKVGSTMANRIAAQTDATRAEAGQGLRQLPMPVGVGGISLARAQKSAKERGTSMIDADSYRIGRSSSAAAASVDSVVAGGNVAAVLSHGDITMAGVGTVTSVCGSRMVAFGHPMNWSGPARMGLAAADAVYVQEDPLGVPFKVANVGALGGTITDDRLAGIAGTFGAAPAAATVTSKVSYHGTSRTGTTKVLNKGVLGDVAFFATNSNHDRVADGWIRGSQRQSWTIRATHAGKPYTLRYADRYRSTYDIGWEGVFDVSAVVQALSAAPGTTVTSVVHDVRTSDDMRTYRVAKIEQRVQGRWVDVTGKRAKVKGGKELKLRVTLAGSDGVTRTFRHTTKVPKRYRGDTGFVEVVGGNLFQGEFFEVRPSFEAVRTALRTNQGNDEVRLALQVGTGRTALQRTTTTDPLPRVVGGYKSVRVKVTR</sequence>
<dbReference type="STRING" id="1300344.I598_1171"/>
<dbReference type="PROSITE" id="PS51494">
    <property type="entry name" value="SPOIVB"/>
    <property type="match status" value="1"/>
</dbReference>
<evidence type="ECO:0000313" key="3">
    <source>
        <dbReference type="EMBL" id="ANC30738.1"/>
    </source>
</evidence>
<gene>
    <name evidence="3" type="ORF">I598_1171</name>
</gene>
<dbReference type="EMBL" id="CP014209">
    <property type="protein sequence ID" value="ANC30738.1"/>
    <property type="molecule type" value="Genomic_DNA"/>
</dbReference>
<organism evidence="3 4">
    <name type="scientific">Isoptericola dokdonensis DS-3</name>
    <dbReference type="NCBI Taxonomy" id="1300344"/>
    <lineage>
        <taxon>Bacteria</taxon>
        <taxon>Bacillati</taxon>
        <taxon>Actinomycetota</taxon>
        <taxon>Actinomycetes</taxon>
        <taxon>Micrococcales</taxon>
        <taxon>Promicromonosporaceae</taxon>
        <taxon>Isoptericola</taxon>
    </lineage>
</organism>
<dbReference type="SUPFAM" id="SSF50494">
    <property type="entry name" value="Trypsin-like serine proteases"/>
    <property type="match status" value="1"/>
</dbReference>
<evidence type="ECO:0000256" key="1">
    <source>
        <dbReference type="SAM" id="MobiDB-lite"/>
    </source>
</evidence>
<keyword evidence="4" id="KW-1185">Reference proteome</keyword>
<dbReference type="Pfam" id="PF05580">
    <property type="entry name" value="Peptidase_S55"/>
    <property type="match status" value="1"/>
</dbReference>
<protein>
    <submittedName>
        <fullName evidence="3">SpoIVB peptidase S55</fullName>
    </submittedName>
</protein>
<evidence type="ECO:0000259" key="2">
    <source>
        <dbReference type="PROSITE" id="PS51494"/>
    </source>
</evidence>
<dbReference type="Proteomes" id="UP000076794">
    <property type="component" value="Chromosome"/>
</dbReference>
<reference evidence="3 4" key="1">
    <citation type="submission" date="2016-01" db="EMBL/GenBank/DDBJ databases">
        <title>Complete genome sequence of a soil Actinobacterium, Isoptericola dokdonensis DS-3.</title>
        <authorList>
            <person name="Kwon S.-K."/>
            <person name="Kim J.F."/>
        </authorList>
    </citation>
    <scope>NUCLEOTIDE SEQUENCE [LARGE SCALE GENOMIC DNA]</scope>
    <source>
        <strain evidence="3 4">DS-3</strain>
    </source>
</reference>